<dbReference type="Proteomes" id="UP000281406">
    <property type="component" value="Unassembled WGS sequence"/>
</dbReference>
<proteinExistence type="predicted"/>
<reference evidence="2 3" key="1">
    <citation type="submission" date="2018-10" db="EMBL/GenBank/DDBJ databases">
        <title>Genome assembly for a Yunnan-Guizhou Plateau 3E fish, Anabarilius grahami (Regan), and its evolutionary and genetic applications.</title>
        <authorList>
            <person name="Jiang W."/>
        </authorList>
    </citation>
    <scope>NUCLEOTIDE SEQUENCE [LARGE SCALE GENOMIC DNA]</scope>
    <source>
        <strain evidence="2">AG-KIZ</strain>
        <tissue evidence="2">Muscle</tissue>
    </source>
</reference>
<dbReference type="AlphaFoldDB" id="A0A3N0Y6I8"/>
<evidence type="ECO:0000313" key="3">
    <source>
        <dbReference type="Proteomes" id="UP000281406"/>
    </source>
</evidence>
<gene>
    <name evidence="2" type="ORF">DPX16_9368</name>
</gene>
<organism evidence="2 3">
    <name type="scientific">Anabarilius grahami</name>
    <name type="common">Kanglang fish</name>
    <name type="synonym">Barilius grahami</name>
    <dbReference type="NCBI Taxonomy" id="495550"/>
    <lineage>
        <taxon>Eukaryota</taxon>
        <taxon>Metazoa</taxon>
        <taxon>Chordata</taxon>
        <taxon>Craniata</taxon>
        <taxon>Vertebrata</taxon>
        <taxon>Euteleostomi</taxon>
        <taxon>Actinopterygii</taxon>
        <taxon>Neopterygii</taxon>
        <taxon>Teleostei</taxon>
        <taxon>Ostariophysi</taxon>
        <taxon>Cypriniformes</taxon>
        <taxon>Xenocyprididae</taxon>
        <taxon>Xenocypridinae</taxon>
        <taxon>Xenocypridinae incertae sedis</taxon>
        <taxon>Anabarilius</taxon>
    </lineage>
</organism>
<feature type="region of interest" description="Disordered" evidence="1">
    <location>
        <begin position="27"/>
        <end position="61"/>
    </location>
</feature>
<name>A0A3N0Y6I8_ANAGA</name>
<evidence type="ECO:0000256" key="1">
    <source>
        <dbReference type="SAM" id="MobiDB-lite"/>
    </source>
</evidence>
<sequence length="120" mass="13089">MTCVVKLGANYLLGSEFLLRRGVAARAGASSRTDTHGRCETGTEQRGTPGSRRSLKRNSATGTRYLSASIRRCENKQNYGVWKRIDDQSHGVQDWECLAASSCEGQRTGNVLRALANVLA</sequence>
<evidence type="ECO:0000313" key="2">
    <source>
        <dbReference type="EMBL" id="ROL41777.1"/>
    </source>
</evidence>
<protein>
    <submittedName>
        <fullName evidence="2">Uncharacterized protein</fullName>
    </submittedName>
</protein>
<keyword evidence="3" id="KW-1185">Reference proteome</keyword>
<dbReference type="EMBL" id="RJVU01051519">
    <property type="protein sequence ID" value="ROL41777.1"/>
    <property type="molecule type" value="Genomic_DNA"/>
</dbReference>
<accession>A0A3N0Y6I8</accession>
<feature type="compositionally biased region" description="Basic and acidic residues" evidence="1">
    <location>
        <begin position="33"/>
        <end position="43"/>
    </location>
</feature>
<comment type="caution">
    <text evidence="2">The sequence shown here is derived from an EMBL/GenBank/DDBJ whole genome shotgun (WGS) entry which is preliminary data.</text>
</comment>